<dbReference type="InterPro" id="IPR026956">
    <property type="entry name" value="D-ser_dehydrat-like_dom"/>
</dbReference>
<evidence type="ECO:0000256" key="1">
    <source>
        <dbReference type="ARBA" id="ARBA00005323"/>
    </source>
</evidence>
<name>A0ABQ6N6S1_9STRA</name>
<evidence type="ECO:0000259" key="3">
    <source>
        <dbReference type="SMART" id="SM01119"/>
    </source>
</evidence>
<comment type="caution">
    <text evidence="4">The sequence shown here is derived from an EMBL/GenBank/DDBJ whole genome shotgun (WGS) entry which is preliminary data.</text>
</comment>
<evidence type="ECO:0000313" key="5">
    <source>
        <dbReference type="Proteomes" id="UP001165060"/>
    </source>
</evidence>
<protein>
    <recommendedName>
        <fullName evidence="3">D-serine dehydratase-like domain-containing protein</fullName>
    </recommendedName>
</protein>
<dbReference type="SUPFAM" id="SSF51419">
    <property type="entry name" value="PLP-binding barrel"/>
    <property type="match status" value="1"/>
</dbReference>
<reference evidence="4 5" key="1">
    <citation type="journal article" date="2023" name="Commun. Biol.">
        <title>Genome analysis of Parmales, the sister group of diatoms, reveals the evolutionary specialization of diatoms from phago-mixotrophs to photoautotrophs.</title>
        <authorList>
            <person name="Ban H."/>
            <person name="Sato S."/>
            <person name="Yoshikawa S."/>
            <person name="Yamada K."/>
            <person name="Nakamura Y."/>
            <person name="Ichinomiya M."/>
            <person name="Sato N."/>
            <person name="Blanc-Mathieu R."/>
            <person name="Endo H."/>
            <person name="Kuwata A."/>
            <person name="Ogata H."/>
        </authorList>
    </citation>
    <scope>NUCLEOTIDE SEQUENCE [LARGE SCALE GENOMIC DNA]</scope>
</reference>
<dbReference type="InterPro" id="IPR051466">
    <property type="entry name" value="D-amino_acid_metab_enzyme"/>
</dbReference>
<dbReference type="InterPro" id="IPR001608">
    <property type="entry name" value="Ala_racemase_N"/>
</dbReference>
<dbReference type="Pfam" id="PF01168">
    <property type="entry name" value="Ala_racemase_N"/>
    <property type="match status" value="1"/>
</dbReference>
<accession>A0ABQ6N6S1</accession>
<dbReference type="PANTHER" id="PTHR28004:SF2">
    <property type="entry name" value="D-SERINE DEHYDRATASE"/>
    <property type="match status" value="1"/>
</dbReference>
<keyword evidence="2" id="KW-0456">Lyase</keyword>
<proteinExistence type="inferred from homology"/>
<feature type="domain" description="D-serine dehydratase-like" evidence="3">
    <location>
        <begin position="263"/>
        <end position="364"/>
    </location>
</feature>
<dbReference type="SMART" id="SM01119">
    <property type="entry name" value="D-ser_dehydrat"/>
    <property type="match status" value="1"/>
</dbReference>
<comment type="similarity">
    <text evidence="1">Belongs to the DSD1 family.</text>
</comment>
<keyword evidence="5" id="KW-1185">Reference proteome</keyword>
<dbReference type="EMBL" id="BRYB01001064">
    <property type="protein sequence ID" value="GMI42384.1"/>
    <property type="molecule type" value="Genomic_DNA"/>
</dbReference>
<dbReference type="Pfam" id="PF14031">
    <property type="entry name" value="D-ser_dehydrat"/>
    <property type="match status" value="1"/>
</dbReference>
<dbReference type="InterPro" id="IPR042208">
    <property type="entry name" value="D-ser_dehydrat-like_sf"/>
</dbReference>
<evidence type="ECO:0000256" key="2">
    <source>
        <dbReference type="ARBA" id="ARBA00023239"/>
    </source>
</evidence>
<gene>
    <name evidence="4" type="ORF">TeGR_g11257</name>
</gene>
<dbReference type="PANTHER" id="PTHR28004">
    <property type="entry name" value="ZGC:162816-RELATED"/>
    <property type="match status" value="1"/>
</dbReference>
<dbReference type="Gene3D" id="2.40.37.20">
    <property type="entry name" value="D-serine dehydratase-like domain"/>
    <property type="match status" value="1"/>
</dbReference>
<evidence type="ECO:0000313" key="4">
    <source>
        <dbReference type="EMBL" id="GMI42384.1"/>
    </source>
</evidence>
<organism evidence="4 5">
    <name type="scientific">Tetraparma gracilis</name>
    <dbReference type="NCBI Taxonomy" id="2962635"/>
    <lineage>
        <taxon>Eukaryota</taxon>
        <taxon>Sar</taxon>
        <taxon>Stramenopiles</taxon>
        <taxon>Ochrophyta</taxon>
        <taxon>Bolidophyceae</taxon>
        <taxon>Parmales</taxon>
        <taxon>Triparmaceae</taxon>
        <taxon>Tetraparma</taxon>
    </lineage>
</organism>
<dbReference type="Proteomes" id="UP001165060">
    <property type="component" value="Unassembled WGS sequence"/>
</dbReference>
<dbReference type="Gene3D" id="3.20.20.10">
    <property type="entry name" value="Alanine racemase"/>
    <property type="match status" value="1"/>
</dbReference>
<sequence>MAPASSVLSLPTPAAIADIKIMRSNADKMLSRAASLDVTLRPHVKTHKTLQGALLQTGGRRSTITCSTLAEAEYFQSQGFTDILFAVPVDPSKTLRCAALARTGCDFHVLVDNVAQLHPLIKHGRPLPELPWSIAVMVDSGYGRDGVEPSSDEALSLVTLVRSSPELKLRILYTHGGHSYDVPPGSIPDIQRVAAQERDSIVALAKRVPGGVEGVITGVGSTPTCSHPPADGLEGISEMHPGNYLLYDVTQMLIGSCTREQIAMRVLTRVVGHYPSRNTIQIDCGWTGCSQQGKENGFGEIEKYGSSASSNLVITNLKQEAGSVTTIDGSPLNFADYPLGTLMAILPWHSCAASHQHRRIYVTDGGDDIVDTWATVDGW</sequence>
<dbReference type="InterPro" id="IPR029066">
    <property type="entry name" value="PLP-binding_barrel"/>
</dbReference>